<gene>
    <name evidence="3" type="ORF">GCM10011363_31260</name>
</gene>
<reference evidence="4" key="1">
    <citation type="journal article" date="2019" name="Int. J. Syst. Evol. Microbiol.">
        <title>The Global Catalogue of Microorganisms (GCM) 10K type strain sequencing project: providing services to taxonomists for standard genome sequencing and annotation.</title>
        <authorList>
            <consortium name="The Broad Institute Genomics Platform"/>
            <consortium name="The Broad Institute Genome Sequencing Center for Infectious Disease"/>
            <person name="Wu L."/>
            <person name="Ma J."/>
        </authorList>
    </citation>
    <scope>NUCLEOTIDE SEQUENCE [LARGE SCALE GENOMIC DNA]</scope>
    <source>
        <strain evidence="4">CGMCC 1.12478</strain>
    </source>
</reference>
<dbReference type="Pfam" id="PF00899">
    <property type="entry name" value="ThiF"/>
    <property type="match status" value="1"/>
</dbReference>
<dbReference type="PANTHER" id="PTHR10953">
    <property type="entry name" value="UBIQUITIN-ACTIVATING ENZYME E1"/>
    <property type="match status" value="1"/>
</dbReference>
<dbReference type="InterPro" id="IPR035985">
    <property type="entry name" value="Ubiquitin-activating_enz"/>
</dbReference>
<feature type="transmembrane region" description="Helical" evidence="1">
    <location>
        <begin position="57"/>
        <end position="77"/>
    </location>
</feature>
<feature type="domain" description="THIF-type NAD/FAD binding fold" evidence="2">
    <location>
        <begin position="109"/>
        <end position="345"/>
    </location>
</feature>
<evidence type="ECO:0000313" key="3">
    <source>
        <dbReference type="EMBL" id="GGC12370.1"/>
    </source>
</evidence>
<dbReference type="Gene3D" id="3.40.50.720">
    <property type="entry name" value="NAD(P)-binding Rossmann-like Domain"/>
    <property type="match status" value="1"/>
</dbReference>
<organism evidence="3 4">
    <name type="scientific">Marivita lacus</name>
    <dbReference type="NCBI Taxonomy" id="1323742"/>
    <lineage>
        <taxon>Bacteria</taxon>
        <taxon>Pseudomonadati</taxon>
        <taxon>Pseudomonadota</taxon>
        <taxon>Alphaproteobacteria</taxon>
        <taxon>Rhodobacterales</taxon>
        <taxon>Roseobacteraceae</taxon>
        <taxon>Marivita</taxon>
    </lineage>
</organism>
<dbReference type="EMBL" id="BMFC01000009">
    <property type="protein sequence ID" value="GGC12370.1"/>
    <property type="molecule type" value="Genomic_DNA"/>
</dbReference>
<comment type="caution">
    <text evidence="3">The sequence shown here is derived from an EMBL/GenBank/DDBJ whole genome shotgun (WGS) entry which is preliminary data.</text>
</comment>
<dbReference type="InterPro" id="IPR000594">
    <property type="entry name" value="ThiF_NAD_FAD-bd"/>
</dbReference>
<dbReference type="PANTHER" id="PTHR10953:SF102">
    <property type="entry name" value="ADENYLYLTRANSFERASE AND SULFURTRANSFERASE MOCS3"/>
    <property type="match status" value="1"/>
</dbReference>
<keyword evidence="1" id="KW-0812">Transmembrane</keyword>
<keyword evidence="1" id="KW-0472">Membrane</keyword>
<name>A0ABQ1KVE9_9RHOB</name>
<dbReference type="SUPFAM" id="SSF69572">
    <property type="entry name" value="Activating enzymes of the ubiquitin-like proteins"/>
    <property type="match status" value="1"/>
</dbReference>
<evidence type="ECO:0000256" key="1">
    <source>
        <dbReference type="SAM" id="Phobius"/>
    </source>
</evidence>
<feature type="transmembrane region" description="Helical" evidence="1">
    <location>
        <begin position="26"/>
        <end position="45"/>
    </location>
</feature>
<proteinExistence type="predicted"/>
<evidence type="ECO:0000313" key="4">
    <source>
        <dbReference type="Proteomes" id="UP000645462"/>
    </source>
</evidence>
<dbReference type="NCBIfam" id="NF004281">
    <property type="entry name" value="PRK05690.1"/>
    <property type="match status" value="1"/>
</dbReference>
<keyword evidence="1" id="KW-1133">Transmembrane helix</keyword>
<protein>
    <submittedName>
        <fullName evidence="3">Molybdopterin biosynthesis protein</fullName>
    </submittedName>
</protein>
<dbReference type="InterPro" id="IPR045886">
    <property type="entry name" value="ThiF/MoeB/HesA"/>
</dbReference>
<evidence type="ECO:0000259" key="2">
    <source>
        <dbReference type="Pfam" id="PF00899"/>
    </source>
</evidence>
<dbReference type="Proteomes" id="UP000645462">
    <property type="component" value="Unassembled WGS sequence"/>
</dbReference>
<dbReference type="RefSeq" id="WP_188482983.1">
    <property type="nucleotide sequence ID" value="NZ_BMFC01000009.1"/>
</dbReference>
<accession>A0ABQ1KVE9</accession>
<keyword evidence="4" id="KW-1185">Reference proteome</keyword>
<dbReference type="CDD" id="cd00757">
    <property type="entry name" value="ThiF_MoeB_HesA_family"/>
    <property type="match status" value="1"/>
</dbReference>
<sequence length="358" mass="37850">MIVVFAMAAGLWGLGALMKMPRKARLYMIGLLYVGVLFIQIALPLGHPLRMATGESAALWILLGVFAALAVLYGKVVQGLKTRALVKEQADVPVVPRGERFSGSELERYARHIVLREIGGPGQKALRDAKVLVIGAGGLGAPALQYLAAAGVGTIGVIDDDVVENANLQRQVIHRDQDIGIPKVFSAQSAMVAQNPYVEVLPYHRRLTDAMAVDLVAEYDLVLDGTDNFETRYLVNRVAVEAGKPLISGALSQWEGQISVFDPASGAPCYQCIFPEAPADGLAPSCAEAGVIGPLPGVIGSMMAVEAIKVITGAGQALRGEMLIYDALWGETRKIALKPRAECPVCGAGATNTAALAR</sequence>